<dbReference type="AlphaFoldDB" id="A0A4Q0I5W5"/>
<proteinExistence type="predicted"/>
<evidence type="ECO:0000313" key="1">
    <source>
        <dbReference type="EMBL" id="RXE59700.1"/>
    </source>
</evidence>
<organism evidence="1 2">
    <name type="scientific">Acetivibrio mesophilus</name>
    <dbReference type="NCBI Taxonomy" id="2487273"/>
    <lineage>
        <taxon>Bacteria</taxon>
        <taxon>Bacillati</taxon>
        <taxon>Bacillota</taxon>
        <taxon>Clostridia</taxon>
        <taxon>Eubacteriales</taxon>
        <taxon>Oscillospiraceae</taxon>
        <taxon>Acetivibrio</taxon>
    </lineage>
</organism>
<dbReference type="EMBL" id="RLII01000004">
    <property type="protein sequence ID" value="RXE59700.1"/>
    <property type="molecule type" value="Genomic_DNA"/>
</dbReference>
<protein>
    <recommendedName>
        <fullName evidence="3">YmaF family protein</fullName>
    </recommendedName>
</protein>
<keyword evidence="2" id="KW-1185">Reference proteome</keyword>
<sequence>MYPHIHRYKFESKTANRHNHRIIGYTDNIIGIEIFHIHAYYGISSYNGHTHYFSGFTGLPIKTENGHIHRIEGILELASNHEHIYRNYTDEDIEYIYYNILDHAYI</sequence>
<dbReference type="InterPro" id="IPR024307">
    <property type="entry name" value="YmaF"/>
</dbReference>
<dbReference type="OrthoDB" id="1682334at2"/>
<evidence type="ECO:0008006" key="3">
    <source>
        <dbReference type="Google" id="ProtNLM"/>
    </source>
</evidence>
<accession>A0A4Q0I5W5</accession>
<gene>
    <name evidence="1" type="ORF">EFD62_05120</name>
</gene>
<reference evidence="2" key="1">
    <citation type="submission" date="2018-11" db="EMBL/GenBank/DDBJ databases">
        <title>Genome sequencing of a novel mesophilic and cellulolytic organism within the genus Hungateiclostridium.</title>
        <authorList>
            <person name="Rettenmaier R."/>
            <person name="Liebl W."/>
            <person name="Zverlov V."/>
        </authorList>
    </citation>
    <scope>NUCLEOTIDE SEQUENCE [LARGE SCALE GENOMIC DNA]</scope>
    <source>
        <strain evidence="2">N2K1</strain>
    </source>
</reference>
<evidence type="ECO:0000313" key="2">
    <source>
        <dbReference type="Proteomes" id="UP000289166"/>
    </source>
</evidence>
<dbReference type="Pfam" id="PF12788">
    <property type="entry name" value="YmaF"/>
    <property type="match status" value="1"/>
</dbReference>
<dbReference type="RefSeq" id="WP_069193612.1">
    <property type="nucleotide sequence ID" value="NZ_RLII01000004.1"/>
</dbReference>
<dbReference type="Proteomes" id="UP000289166">
    <property type="component" value="Unassembled WGS sequence"/>
</dbReference>
<name>A0A4Q0I5W5_9FIRM</name>
<comment type="caution">
    <text evidence="1">The sequence shown here is derived from an EMBL/GenBank/DDBJ whole genome shotgun (WGS) entry which is preliminary data.</text>
</comment>